<sequence length="188" mass="20727">MNSKAIWITPLVLLASAVAYADQPETPATKSDVKSILYYAHFGGREPLGSLSKMVTLETETFQRHLRENPCYVKVTITNQSPEELSLPVAPSQMGVQHLSVFVVDEAGQEIPRTKFGQQTLLPPNGNDLSVRFIRLAPKISGLEGGQDQWEIDLAKCFDLPAGKYRASVGFQYGVASAPFEFEIIEVK</sequence>
<name>A0A2S8GGK1_9BACT</name>
<dbReference type="Proteomes" id="UP000239388">
    <property type="component" value="Unassembled WGS sequence"/>
</dbReference>
<dbReference type="AlphaFoldDB" id="A0A2S8GGK1"/>
<feature type="signal peptide" evidence="1">
    <location>
        <begin position="1"/>
        <end position="21"/>
    </location>
</feature>
<keyword evidence="1" id="KW-0732">Signal</keyword>
<proteinExistence type="predicted"/>
<organism evidence="2 3">
    <name type="scientific">Blastopirellula marina</name>
    <dbReference type="NCBI Taxonomy" id="124"/>
    <lineage>
        <taxon>Bacteria</taxon>
        <taxon>Pseudomonadati</taxon>
        <taxon>Planctomycetota</taxon>
        <taxon>Planctomycetia</taxon>
        <taxon>Pirellulales</taxon>
        <taxon>Pirellulaceae</taxon>
        <taxon>Blastopirellula</taxon>
    </lineage>
</organism>
<feature type="chain" id="PRO_5015628748" description="Intracellular proteinase inhibitor BsuPI domain-containing protein" evidence="1">
    <location>
        <begin position="22"/>
        <end position="188"/>
    </location>
</feature>
<evidence type="ECO:0008006" key="4">
    <source>
        <dbReference type="Google" id="ProtNLM"/>
    </source>
</evidence>
<comment type="caution">
    <text evidence="2">The sequence shown here is derived from an EMBL/GenBank/DDBJ whole genome shotgun (WGS) entry which is preliminary data.</text>
</comment>
<evidence type="ECO:0000256" key="1">
    <source>
        <dbReference type="SAM" id="SignalP"/>
    </source>
</evidence>
<dbReference type="RefSeq" id="WP_105350482.1">
    <property type="nucleotide sequence ID" value="NZ_PUIB01000001.1"/>
</dbReference>
<dbReference type="EMBL" id="PUIB01000001">
    <property type="protein sequence ID" value="PQO43401.1"/>
    <property type="molecule type" value="Genomic_DNA"/>
</dbReference>
<protein>
    <recommendedName>
        <fullName evidence="4">Intracellular proteinase inhibitor BsuPI domain-containing protein</fullName>
    </recommendedName>
</protein>
<gene>
    <name evidence="2" type="ORF">C5Y98_00370</name>
</gene>
<evidence type="ECO:0000313" key="3">
    <source>
        <dbReference type="Proteomes" id="UP000239388"/>
    </source>
</evidence>
<reference evidence="2 3" key="1">
    <citation type="submission" date="2018-02" db="EMBL/GenBank/DDBJ databases">
        <title>Comparative genomes isolates from brazilian mangrove.</title>
        <authorList>
            <person name="Araujo J.E."/>
            <person name="Taketani R.G."/>
            <person name="Silva M.C.P."/>
            <person name="Loureco M.V."/>
            <person name="Andreote F.D."/>
        </authorList>
    </citation>
    <scope>NUCLEOTIDE SEQUENCE [LARGE SCALE GENOMIC DNA]</scope>
    <source>
        <strain evidence="2 3">NAP PRIS-MGV</strain>
    </source>
</reference>
<evidence type="ECO:0000313" key="2">
    <source>
        <dbReference type="EMBL" id="PQO43401.1"/>
    </source>
</evidence>
<accession>A0A2S8GGK1</accession>